<dbReference type="EMBL" id="MHRP01000049">
    <property type="protein sequence ID" value="OHA25385.1"/>
    <property type="molecule type" value="Genomic_DNA"/>
</dbReference>
<comment type="caution">
    <text evidence="4">The sequence shown here is derived from an EMBL/GenBank/DDBJ whole genome shotgun (WGS) entry which is preliminary data.</text>
</comment>
<evidence type="ECO:0000256" key="2">
    <source>
        <dbReference type="ARBA" id="ARBA00035294"/>
    </source>
</evidence>
<organism evidence="4 5">
    <name type="scientific">Candidatus Taylorbacteria bacterium RIFCSPHIGHO2_02_FULL_45_35</name>
    <dbReference type="NCBI Taxonomy" id="1802311"/>
    <lineage>
        <taxon>Bacteria</taxon>
        <taxon>Candidatus Tayloriibacteriota</taxon>
    </lineage>
</organism>
<dbReference type="GO" id="GO:0006412">
    <property type="term" value="P:translation"/>
    <property type="evidence" value="ECO:0007669"/>
    <property type="project" value="InterPro"/>
</dbReference>
<gene>
    <name evidence="4" type="ORF">A3D56_01205</name>
</gene>
<protein>
    <recommendedName>
        <fullName evidence="2">Small ribosomal subunit protein bS6</fullName>
    </recommendedName>
    <alternativeName>
        <fullName evidence="3">30S ribosomal protein S6</fullName>
    </alternativeName>
</protein>
<dbReference type="GO" id="GO:0019843">
    <property type="term" value="F:rRNA binding"/>
    <property type="evidence" value="ECO:0007669"/>
    <property type="project" value="InterPro"/>
</dbReference>
<reference evidence="4 5" key="1">
    <citation type="journal article" date="2016" name="Nat. Commun.">
        <title>Thousands of microbial genomes shed light on interconnected biogeochemical processes in an aquifer system.</title>
        <authorList>
            <person name="Anantharaman K."/>
            <person name="Brown C.T."/>
            <person name="Hug L.A."/>
            <person name="Sharon I."/>
            <person name="Castelle C.J."/>
            <person name="Probst A.J."/>
            <person name="Thomas B.C."/>
            <person name="Singh A."/>
            <person name="Wilkins M.J."/>
            <person name="Karaoz U."/>
            <person name="Brodie E.L."/>
            <person name="Williams K.H."/>
            <person name="Hubbard S.S."/>
            <person name="Banfield J.F."/>
        </authorList>
    </citation>
    <scope>NUCLEOTIDE SEQUENCE [LARGE SCALE GENOMIC DNA]</scope>
</reference>
<dbReference type="Proteomes" id="UP000177943">
    <property type="component" value="Unassembled WGS sequence"/>
</dbReference>
<comment type="similarity">
    <text evidence="1">Belongs to the bacterial ribosomal protein bS6 family.</text>
</comment>
<dbReference type="SUPFAM" id="SSF54995">
    <property type="entry name" value="Ribosomal protein S6"/>
    <property type="match status" value="1"/>
</dbReference>
<proteinExistence type="inferred from homology"/>
<evidence type="ECO:0000313" key="5">
    <source>
        <dbReference type="Proteomes" id="UP000177943"/>
    </source>
</evidence>
<evidence type="ECO:0000256" key="3">
    <source>
        <dbReference type="ARBA" id="ARBA00035520"/>
    </source>
</evidence>
<dbReference type="InterPro" id="IPR000529">
    <property type="entry name" value="Ribosomal_bS6"/>
</dbReference>
<dbReference type="GO" id="GO:0003735">
    <property type="term" value="F:structural constituent of ribosome"/>
    <property type="evidence" value="ECO:0007669"/>
    <property type="project" value="InterPro"/>
</dbReference>
<name>A0A1G2MNA2_9BACT</name>
<dbReference type="GO" id="GO:0005840">
    <property type="term" value="C:ribosome"/>
    <property type="evidence" value="ECO:0007669"/>
    <property type="project" value="InterPro"/>
</dbReference>
<evidence type="ECO:0000313" key="4">
    <source>
        <dbReference type="EMBL" id="OHA25385.1"/>
    </source>
</evidence>
<dbReference type="InterPro" id="IPR035980">
    <property type="entry name" value="Ribosomal_bS6_sf"/>
</dbReference>
<dbReference type="InterPro" id="IPR014717">
    <property type="entry name" value="Transl_elong_EF1B/ribsomal_bS6"/>
</dbReference>
<evidence type="ECO:0000256" key="1">
    <source>
        <dbReference type="ARBA" id="ARBA00009512"/>
    </source>
</evidence>
<dbReference type="AlphaFoldDB" id="A0A1G2MNA2"/>
<accession>A0A1G2MNA2</accession>
<dbReference type="Pfam" id="PF01250">
    <property type="entry name" value="Ribosomal_S6"/>
    <property type="match status" value="1"/>
</dbReference>
<sequence>MEIQLKEDVILKIYEVGYLLLSPLSDEKLAEEVAFIKGQIQSSGVIVTEEVPRLRPLAYFVIKALAGQNKKYDNAYFGWIKFEMDAPAVLLLKEALEKRENVIRFLIIKTVRENTLLVPKLSYTPRTDTGKLVRKVAGVGEQKSGEIKTPISEEELDKTIAELVIE</sequence>
<dbReference type="Gene3D" id="3.30.70.60">
    <property type="match status" value="1"/>
</dbReference>